<sequence>MIFDGNQIPETFTWSQTPEALACNQTPAIPDSNDAAEFFGEEPQNSAWIREEFPFDEDQSMQRGGLDEAQEGEHSIAR</sequence>
<keyword evidence="4" id="KW-1185">Reference proteome</keyword>
<proteinExistence type="predicted"/>
<reference evidence="2" key="2">
    <citation type="submission" date="2010-07" db="EMBL/GenBank/DDBJ databases">
        <authorList>
            <consortium name="The Broad Institute Genome Sequencing Platform"/>
            <consortium name="Broad Institute Genome Sequencing Center for Infectious Disease"/>
            <person name="Ma L.-J."/>
            <person name="Dead R."/>
            <person name="Young S."/>
            <person name="Zeng Q."/>
            <person name="Koehrsen M."/>
            <person name="Alvarado L."/>
            <person name="Berlin A."/>
            <person name="Chapman S.B."/>
            <person name="Chen Z."/>
            <person name="Freedman E."/>
            <person name="Gellesch M."/>
            <person name="Goldberg J."/>
            <person name="Griggs A."/>
            <person name="Gujja S."/>
            <person name="Heilman E.R."/>
            <person name="Heiman D."/>
            <person name="Hepburn T."/>
            <person name="Howarth C."/>
            <person name="Jen D."/>
            <person name="Larson L."/>
            <person name="Mehta T."/>
            <person name="Neiman D."/>
            <person name="Pearson M."/>
            <person name="Roberts A."/>
            <person name="Saif S."/>
            <person name="Shea T."/>
            <person name="Shenoy N."/>
            <person name="Sisk P."/>
            <person name="Stolte C."/>
            <person name="Sykes S."/>
            <person name="Walk T."/>
            <person name="White J."/>
            <person name="Yandava C."/>
            <person name="Haas B."/>
            <person name="Nusbaum C."/>
            <person name="Birren B."/>
        </authorList>
    </citation>
    <scope>NUCLEOTIDE SEQUENCE</scope>
    <source>
        <strain evidence="2">R3-111a-1</strain>
    </source>
</reference>
<organism evidence="2">
    <name type="scientific">Gaeumannomyces tritici (strain R3-111a-1)</name>
    <name type="common">Wheat and barley take-all root rot fungus</name>
    <name type="synonym">Gaeumannomyces graminis var. tritici</name>
    <dbReference type="NCBI Taxonomy" id="644352"/>
    <lineage>
        <taxon>Eukaryota</taxon>
        <taxon>Fungi</taxon>
        <taxon>Dikarya</taxon>
        <taxon>Ascomycota</taxon>
        <taxon>Pezizomycotina</taxon>
        <taxon>Sordariomycetes</taxon>
        <taxon>Sordariomycetidae</taxon>
        <taxon>Magnaporthales</taxon>
        <taxon>Magnaporthaceae</taxon>
        <taxon>Gaeumannomyces</taxon>
    </lineage>
</organism>
<dbReference type="VEuPathDB" id="FungiDB:GGTG_07421"/>
<evidence type="ECO:0000313" key="4">
    <source>
        <dbReference type="Proteomes" id="UP000006039"/>
    </source>
</evidence>
<accession>J3P1M3</accession>
<protein>
    <submittedName>
        <fullName evidence="2 3">Uncharacterized protein</fullName>
    </submittedName>
</protein>
<reference evidence="3" key="4">
    <citation type="journal article" date="2015" name="G3 (Bethesda)">
        <title>Genome sequences of three phytopathogenic species of the Magnaporthaceae family of fungi.</title>
        <authorList>
            <person name="Okagaki L.H."/>
            <person name="Nunes C.C."/>
            <person name="Sailsbery J."/>
            <person name="Clay B."/>
            <person name="Brown D."/>
            <person name="John T."/>
            <person name="Oh Y."/>
            <person name="Young N."/>
            <person name="Fitzgerald M."/>
            <person name="Haas B.J."/>
            <person name="Zeng Q."/>
            <person name="Young S."/>
            <person name="Adiconis X."/>
            <person name="Fan L."/>
            <person name="Levin J.Z."/>
            <person name="Mitchell T.K."/>
            <person name="Okubara P.A."/>
            <person name="Farman M.L."/>
            <person name="Kohn L.M."/>
            <person name="Birren B."/>
            <person name="Ma L.-J."/>
            <person name="Dean R.A."/>
        </authorList>
    </citation>
    <scope>NUCLEOTIDE SEQUENCE</scope>
    <source>
        <strain evidence="3">R3-111a-1</strain>
    </source>
</reference>
<dbReference type="EnsemblFungi" id="EJT73565">
    <property type="protein sequence ID" value="EJT73565"/>
    <property type="gene ID" value="GGTG_07421"/>
</dbReference>
<gene>
    <name evidence="3" type="primary">20347879</name>
    <name evidence="2" type="ORF">GGTG_07421</name>
</gene>
<name>J3P1M3_GAET3</name>
<dbReference type="Proteomes" id="UP000006039">
    <property type="component" value="Unassembled WGS sequence"/>
</dbReference>
<dbReference type="GeneID" id="20347879"/>
<dbReference type="RefSeq" id="XP_009223509.1">
    <property type="nucleotide sequence ID" value="XM_009225245.1"/>
</dbReference>
<feature type="region of interest" description="Disordered" evidence="1">
    <location>
        <begin position="54"/>
        <end position="78"/>
    </location>
</feature>
<reference evidence="2" key="3">
    <citation type="submission" date="2010-09" db="EMBL/GenBank/DDBJ databases">
        <title>Annotation of Gaeumannomyces graminis var. tritici R3-111a-1.</title>
        <authorList>
            <consortium name="The Broad Institute Genome Sequencing Platform"/>
            <person name="Ma L.-J."/>
            <person name="Dead R."/>
            <person name="Young S.K."/>
            <person name="Zeng Q."/>
            <person name="Gargeya S."/>
            <person name="Fitzgerald M."/>
            <person name="Haas B."/>
            <person name="Abouelleil A."/>
            <person name="Alvarado L."/>
            <person name="Arachchi H.M."/>
            <person name="Berlin A."/>
            <person name="Brown A."/>
            <person name="Chapman S.B."/>
            <person name="Chen Z."/>
            <person name="Dunbar C."/>
            <person name="Freedman E."/>
            <person name="Gearin G."/>
            <person name="Gellesch M."/>
            <person name="Goldberg J."/>
            <person name="Griggs A."/>
            <person name="Gujja S."/>
            <person name="Heiman D."/>
            <person name="Howarth C."/>
            <person name="Larson L."/>
            <person name="Lui A."/>
            <person name="MacDonald P.J.P."/>
            <person name="Mehta T."/>
            <person name="Montmayeur A."/>
            <person name="Murphy C."/>
            <person name="Neiman D."/>
            <person name="Pearson M."/>
            <person name="Priest M."/>
            <person name="Roberts A."/>
            <person name="Saif S."/>
            <person name="Shea T."/>
            <person name="Shenoy N."/>
            <person name="Sisk P."/>
            <person name="Stolte C."/>
            <person name="Sykes S."/>
            <person name="Yandava C."/>
            <person name="Wortman J."/>
            <person name="Nusbaum C."/>
            <person name="Birren B."/>
        </authorList>
    </citation>
    <scope>NUCLEOTIDE SEQUENCE</scope>
    <source>
        <strain evidence="2">R3-111a-1</strain>
    </source>
</reference>
<reference evidence="3" key="5">
    <citation type="submission" date="2018-04" db="UniProtKB">
        <authorList>
            <consortium name="EnsemblFungi"/>
        </authorList>
    </citation>
    <scope>IDENTIFICATION</scope>
    <source>
        <strain evidence="3">R3-111a-1</strain>
    </source>
</reference>
<evidence type="ECO:0000313" key="3">
    <source>
        <dbReference type="EnsemblFungi" id="EJT73565"/>
    </source>
</evidence>
<dbReference type="EMBL" id="GL385398">
    <property type="protein sequence ID" value="EJT73565.1"/>
    <property type="molecule type" value="Genomic_DNA"/>
</dbReference>
<evidence type="ECO:0000256" key="1">
    <source>
        <dbReference type="SAM" id="MobiDB-lite"/>
    </source>
</evidence>
<reference evidence="4" key="1">
    <citation type="submission" date="2010-07" db="EMBL/GenBank/DDBJ databases">
        <title>The genome sequence of Gaeumannomyces graminis var. tritici strain R3-111a-1.</title>
        <authorList>
            <consortium name="The Broad Institute Genome Sequencing Platform"/>
            <person name="Ma L.-J."/>
            <person name="Dead R."/>
            <person name="Young S."/>
            <person name="Zeng Q."/>
            <person name="Koehrsen M."/>
            <person name="Alvarado L."/>
            <person name="Berlin A."/>
            <person name="Chapman S.B."/>
            <person name="Chen Z."/>
            <person name="Freedman E."/>
            <person name="Gellesch M."/>
            <person name="Goldberg J."/>
            <person name="Griggs A."/>
            <person name="Gujja S."/>
            <person name="Heilman E.R."/>
            <person name="Heiman D."/>
            <person name="Hepburn T."/>
            <person name="Howarth C."/>
            <person name="Jen D."/>
            <person name="Larson L."/>
            <person name="Mehta T."/>
            <person name="Neiman D."/>
            <person name="Pearson M."/>
            <person name="Roberts A."/>
            <person name="Saif S."/>
            <person name="Shea T."/>
            <person name="Shenoy N."/>
            <person name="Sisk P."/>
            <person name="Stolte C."/>
            <person name="Sykes S."/>
            <person name="Walk T."/>
            <person name="White J."/>
            <person name="Yandava C."/>
            <person name="Haas B."/>
            <person name="Nusbaum C."/>
            <person name="Birren B."/>
        </authorList>
    </citation>
    <scope>NUCLEOTIDE SEQUENCE [LARGE SCALE GENOMIC DNA]</scope>
    <source>
        <strain evidence="4">R3-111a-1</strain>
    </source>
</reference>
<dbReference type="HOGENOM" id="CLU_2622173_0_0_1"/>
<dbReference type="AlphaFoldDB" id="J3P1M3"/>
<evidence type="ECO:0000313" key="2">
    <source>
        <dbReference type="EMBL" id="EJT73565.1"/>
    </source>
</evidence>